<sequence>VKTLITTIPHIPGYFNAAYNMSIFQVGAYLRAKRPQDIIVCKDMAALNFTWKDIANLLRSERFDLVALLGDYDSIDSLERMLFYVKELIPDSKTMIFGRLPMQIPLFFQQFSLDYIAYRGDYEINVESVINTLETGEVPLGCFYKQVDRYSKGKIPPILKPEDFTFPDVSEVPYSAYYNLYKNDDSRYCGIPDRKELVVHVSRGCPIGCEFCDVQMLQGKRDRRVSAERVVSYIEQNKSSFEYVSFFSAIFTLNKAWLREFCRLMIERHISMPWKCVTTVASLKTCDLELMHAAGCFRVGLGIETLEAETSTLLPLHKRIKHQEVDALLRHCQSVGIEVNAFLMCGLEGETRQGIEYSIKHVEKLGARARLSLYTPYQTLSDTMSKAQVCQLNRQTFTDDSDFDFYHKQYVYDFLYKWKYAESVVQSRVPKK</sequence>
<dbReference type="GO" id="GO:0051536">
    <property type="term" value="F:iron-sulfur cluster binding"/>
    <property type="evidence" value="ECO:0007669"/>
    <property type="project" value="UniProtKB-KW"/>
</dbReference>
<dbReference type="CDD" id="cd01335">
    <property type="entry name" value="Radical_SAM"/>
    <property type="match status" value="1"/>
</dbReference>
<dbReference type="GO" id="GO:0005829">
    <property type="term" value="C:cytosol"/>
    <property type="evidence" value="ECO:0007669"/>
    <property type="project" value="TreeGrafter"/>
</dbReference>
<dbReference type="InterPro" id="IPR013785">
    <property type="entry name" value="Aldolase_TIM"/>
</dbReference>
<feature type="domain" description="Radical SAM core" evidence="6">
    <location>
        <begin position="191"/>
        <end position="413"/>
    </location>
</feature>
<dbReference type="InterPro" id="IPR007197">
    <property type="entry name" value="rSAM"/>
</dbReference>
<evidence type="ECO:0000313" key="8">
    <source>
        <dbReference type="Proteomes" id="UP000494246"/>
    </source>
</evidence>
<feature type="non-terminal residue" evidence="7">
    <location>
        <position position="1"/>
    </location>
</feature>
<evidence type="ECO:0000259" key="6">
    <source>
        <dbReference type="PROSITE" id="PS51918"/>
    </source>
</evidence>
<evidence type="ECO:0000256" key="2">
    <source>
        <dbReference type="ARBA" id="ARBA00022691"/>
    </source>
</evidence>
<evidence type="ECO:0000256" key="5">
    <source>
        <dbReference type="ARBA" id="ARBA00023014"/>
    </source>
</evidence>
<evidence type="ECO:0000256" key="3">
    <source>
        <dbReference type="ARBA" id="ARBA00022723"/>
    </source>
</evidence>
<dbReference type="SMART" id="SM00729">
    <property type="entry name" value="Elp3"/>
    <property type="match status" value="1"/>
</dbReference>
<reference evidence="7 8" key="1">
    <citation type="submission" date="2019-10" db="EMBL/GenBank/DDBJ databases">
        <authorList>
            <consortium name="Melissa Lawson"/>
            <person name="O'neill I."/>
        </authorList>
    </citation>
    <scope>NUCLEOTIDE SEQUENCE [LARGE SCALE GENOMIC DNA]</scope>
    <source>
        <strain evidence="7">LH_23</strain>
    </source>
</reference>
<evidence type="ECO:0000313" key="7">
    <source>
        <dbReference type="EMBL" id="VWQ33939.1"/>
    </source>
</evidence>
<dbReference type="AlphaFoldDB" id="A0A8U0L8W4"/>
<protein>
    <submittedName>
        <fullName evidence="7">Radical SAM superfamily protein</fullName>
    </submittedName>
</protein>
<comment type="caution">
    <text evidence="7">The sequence shown here is derived from an EMBL/GenBank/DDBJ whole genome shotgun (WGS) entry which is preliminary data.</text>
</comment>
<keyword evidence="5" id="KW-0411">Iron-sulfur</keyword>
<dbReference type="GO" id="GO:0003824">
    <property type="term" value="F:catalytic activity"/>
    <property type="evidence" value="ECO:0007669"/>
    <property type="project" value="InterPro"/>
</dbReference>
<keyword evidence="2" id="KW-0949">S-adenosyl-L-methionine</keyword>
<organism evidence="7 8">
    <name type="scientific">Bifidobacterium longum subsp. infantis</name>
    <dbReference type="NCBI Taxonomy" id="1682"/>
    <lineage>
        <taxon>Bacteria</taxon>
        <taxon>Bacillati</taxon>
        <taxon>Actinomycetota</taxon>
        <taxon>Actinomycetes</taxon>
        <taxon>Bifidobacteriales</taxon>
        <taxon>Bifidobacteriaceae</taxon>
        <taxon>Bifidobacterium</taxon>
    </lineage>
</organism>
<dbReference type="InterPro" id="IPR051198">
    <property type="entry name" value="BchE-like"/>
</dbReference>
<dbReference type="SFLD" id="SFLDS00029">
    <property type="entry name" value="Radical_SAM"/>
    <property type="match status" value="1"/>
</dbReference>
<comment type="cofactor">
    <cofactor evidence="1">
        <name>[4Fe-4S] cluster</name>
        <dbReference type="ChEBI" id="CHEBI:49883"/>
    </cofactor>
</comment>
<dbReference type="InterPro" id="IPR058240">
    <property type="entry name" value="rSAM_sf"/>
</dbReference>
<dbReference type="SFLD" id="SFLDG01082">
    <property type="entry name" value="B12-binding_domain_containing"/>
    <property type="match status" value="1"/>
</dbReference>
<dbReference type="EMBL" id="CABWKH010000002">
    <property type="protein sequence ID" value="VWQ33939.1"/>
    <property type="molecule type" value="Genomic_DNA"/>
</dbReference>
<accession>A0A8U0L8W4</accession>
<dbReference type="GO" id="GO:0046872">
    <property type="term" value="F:metal ion binding"/>
    <property type="evidence" value="ECO:0007669"/>
    <property type="project" value="UniProtKB-KW"/>
</dbReference>
<keyword evidence="3" id="KW-0479">Metal-binding</keyword>
<dbReference type="PROSITE" id="PS51918">
    <property type="entry name" value="RADICAL_SAM"/>
    <property type="match status" value="1"/>
</dbReference>
<name>A0A8U0L8W4_BIFLI</name>
<evidence type="ECO:0000256" key="4">
    <source>
        <dbReference type="ARBA" id="ARBA00023004"/>
    </source>
</evidence>
<dbReference type="InterPro" id="IPR006638">
    <property type="entry name" value="Elp3/MiaA/NifB-like_rSAM"/>
</dbReference>
<keyword evidence="4" id="KW-0408">Iron</keyword>
<dbReference type="Gene3D" id="3.20.20.70">
    <property type="entry name" value="Aldolase class I"/>
    <property type="match status" value="1"/>
</dbReference>
<evidence type="ECO:0000256" key="1">
    <source>
        <dbReference type="ARBA" id="ARBA00001966"/>
    </source>
</evidence>
<dbReference type="PANTHER" id="PTHR43409:SF16">
    <property type="entry name" value="SLR0320 PROTEIN"/>
    <property type="match status" value="1"/>
</dbReference>
<dbReference type="SUPFAM" id="SSF102114">
    <property type="entry name" value="Radical SAM enzymes"/>
    <property type="match status" value="1"/>
</dbReference>
<proteinExistence type="predicted"/>
<dbReference type="Pfam" id="PF04055">
    <property type="entry name" value="Radical_SAM"/>
    <property type="match status" value="1"/>
</dbReference>
<dbReference type="Proteomes" id="UP000494246">
    <property type="component" value="Unassembled WGS sequence"/>
</dbReference>
<gene>
    <name evidence="7" type="ORF">BIFLH23_00582</name>
</gene>
<dbReference type="PANTHER" id="PTHR43409">
    <property type="entry name" value="ANAEROBIC MAGNESIUM-PROTOPORPHYRIN IX MONOMETHYL ESTER CYCLASE-RELATED"/>
    <property type="match status" value="1"/>
</dbReference>